<dbReference type="Proteomes" id="UP000253319">
    <property type="component" value="Unassembled WGS sequence"/>
</dbReference>
<comment type="caution">
    <text evidence="1">The sequence shown here is derived from an EMBL/GenBank/DDBJ whole genome shotgun (WGS) entry which is preliminary data.</text>
</comment>
<organism evidence="1 2">
    <name type="scientific">Flavobacterium tibetense</name>
    <dbReference type="NCBI Taxonomy" id="2233533"/>
    <lineage>
        <taxon>Bacteria</taxon>
        <taxon>Pseudomonadati</taxon>
        <taxon>Bacteroidota</taxon>
        <taxon>Flavobacteriia</taxon>
        <taxon>Flavobacteriales</taxon>
        <taxon>Flavobacteriaceae</taxon>
        <taxon>Flavobacterium</taxon>
    </lineage>
</organism>
<keyword evidence="2" id="KW-1185">Reference proteome</keyword>
<evidence type="ECO:0000313" key="2">
    <source>
        <dbReference type="Proteomes" id="UP000253319"/>
    </source>
</evidence>
<sequence>MGFTKKNKKLKLTALLLFFAFIGLTAWTGFKFVSKTYNKVSETLRPRTGEEIYDALFDKRQSDCIKILNFQDQVVPKIDYAIWLHFETCPDELKRILSRHEFTTERLSTAKWDGKIPYGETLDWFNPATLGDTIIVYEYSTNDSKNIQTIWTNLDSSKVFVRDIFD</sequence>
<name>A0A365NZ53_9FLAO</name>
<accession>A0A365NZ53</accession>
<reference evidence="1 2" key="1">
    <citation type="submission" date="2018-06" db="EMBL/GenBank/DDBJ databases">
        <title>Flavobacterium tibetense sp. nov., isolated from a wetland YonghuCo on Tibetan Plateau.</title>
        <authorList>
            <person name="Xing P."/>
            <person name="Phurbu D."/>
            <person name="Lu H."/>
        </authorList>
    </citation>
    <scope>NUCLEOTIDE SEQUENCE [LARGE SCALE GENOMIC DNA]</scope>
    <source>
        <strain evidence="1 2">YH5</strain>
    </source>
</reference>
<evidence type="ECO:0000313" key="1">
    <source>
        <dbReference type="EMBL" id="RBA27471.1"/>
    </source>
</evidence>
<dbReference type="EMBL" id="QLST01000019">
    <property type="protein sequence ID" value="RBA27471.1"/>
    <property type="molecule type" value="Genomic_DNA"/>
</dbReference>
<dbReference type="AlphaFoldDB" id="A0A365NZ53"/>
<proteinExistence type="predicted"/>
<protein>
    <submittedName>
        <fullName evidence="1">Uncharacterized protein</fullName>
    </submittedName>
</protein>
<gene>
    <name evidence="1" type="ORF">DPN68_12175</name>
</gene>